<feature type="chain" id="PRO_5038937350" evidence="5">
    <location>
        <begin position="22"/>
        <end position="415"/>
    </location>
</feature>
<evidence type="ECO:0000256" key="4">
    <source>
        <dbReference type="ARBA" id="ARBA00022729"/>
    </source>
</evidence>
<proteinExistence type="inferred from homology"/>
<name>A0A0F7CQJ0_9ACTN</name>
<dbReference type="InterPro" id="IPR006059">
    <property type="entry name" value="SBP"/>
</dbReference>
<dbReference type="RefSeq" id="WP_030731739.1">
    <property type="nucleotide sequence ID" value="NZ_CP009922.3"/>
</dbReference>
<dbReference type="Pfam" id="PF13416">
    <property type="entry name" value="SBP_bac_8"/>
    <property type="match status" value="1"/>
</dbReference>
<evidence type="ECO:0000313" key="7">
    <source>
        <dbReference type="Proteomes" id="UP000034034"/>
    </source>
</evidence>
<keyword evidence="4 5" id="KW-0732">Signal</keyword>
<dbReference type="Proteomes" id="UP000034034">
    <property type="component" value="Chromosome"/>
</dbReference>
<dbReference type="PROSITE" id="PS51257">
    <property type="entry name" value="PROKAR_LIPOPROTEIN"/>
    <property type="match status" value="1"/>
</dbReference>
<dbReference type="GO" id="GO:0030313">
    <property type="term" value="C:cell envelope"/>
    <property type="evidence" value="ECO:0007669"/>
    <property type="project" value="UniProtKB-SubCell"/>
</dbReference>
<comment type="similarity">
    <text evidence="2">Belongs to the bacterial solute-binding protein 1 family.</text>
</comment>
<sequence length="415" mass="43731">MATRRTTWLALTSGIALLATAGCSSSFGGDGETEQKTGGKQELTVLIGTSGDAETAAVKAAATAYEAASGNTVDVQVAQDLNQQLGQAFAGNNPPDVFYVETHQFANYASGGSLYAYGDRISDVEDFSASLRQSFTYEDQLVCVPKDTSSLGLIVNDDLWAAAGLTEDDYPRDWEDLERVAGELTTGSVTGLVTSNEYQRLGAFMKQAGGWITDPAQGEMTADSPENLQALTFVQDMLKDGTWKFHQDVDAGWAGEAFGKGDAAMTIEGSWLAGAMENDFPDIEYTVLPLPEGPAGAGTLAFTNCWGVAEKSAHRDAAVELVEFLTQPEQQIAMGDAFGAVPSRESAAADYLDAHPGIDAWGATGDHVQGPVTVGGFDRVLSQFNTDLESLRTADPAKILADLQSYGEAALGAGN</sequence>
<feature type="signal peptide" evidence="5">
    <location>
        <begin position="1"/>
        <end position="21"/>
    </location>
</feature>
<dbReference type="PANTHER" id="PTHR43649:SF31">
    <property type="entry name" value="SN-GLYCEROL-3-PHOSPHATE-BINDING PERIPLASMIC PROTEIN UGPB"/>
    <property type="match status" value="1"/>
</dbReference>
<dbReference type="InterPro" id="IPR050490">
    <property type="entry name" value="Bact_solute-bd_prot1"/>
</dbReference>
<dbReference type="SUPFAM" id="SSF53850">
    <property type="entry name" value="Periplasmic binding protein-like II"/>
    <property type="match status" value="1"/>
</dbReference>
<protein>
    <submittedName>
        <fullName evidence="6">ABC-type sugar transport system periplasmic component-like protein</fullName>
    </submittedName>
</protein>
<dbReference type="STRING" id="408015.SXIM_51120"/>
<accession>A0A0F7CQJ0</accession>
<reference evidence="6" key="1">
    <citation type="submission" date="2019-08" db="EMBL/GenBank/DDBJ databases">
        <title>Complete genome sequence of a mangrove-derived Streptomyces xiamenensis.</title>
        <authorList>
            <person name="Xu J."/>
        </authorList>
    </citation>
    <scope>NUCLEOTIDE SEQUENCE</scope>
    <source>
        <strain evidence="6">318</strain>
    </source>
</reference>
<comment type="subcellular location">
    <subcellularLocation>
        <location evidence="1">Cell envelope</location>
    </subcellularLocation>
</comment>
<keyword evidence="3" id="KW-0813">Transport</keyword>
<dbReference type="AlphaFoldDB" id="A0A0F7CQJ0"/>
<gene>
    <name evidence="6" type="ORF">SXIM_51120</name>
</gene>
<dbReference type="Gene3D" id="3.40.190.10">
    <property type="entry name" value="Periplasmic binding protein-like II"/>
    <property type="match status" value="1"/>
</dbReference>
<dbReference type="HOGENOM" id="CLU_031285_10_5_11"/>
<dbReference type="PATRIC" id="fig|408015.6.peg.5177"/>
<evidence type="ECO:0000256" key="3">
    <source>
        <dbReference type="ARBA" id="ARBA00022448"/>
    </source>
</evidence>
<evidence type="ECO:0000313" key="6">
    <source>
        <dbReference type="EMBL" id="AKG46496.1"/>
    </source>
</evidence>
<dbReference type="PANTHER" id="PTHR43649">
    <property type="entry name" value="ARABINOSE-BINDING PROTEIN-RELATED"/>
    <property type="match status" value="1"/>
</dbReference>
<keyword evidence="7" id="KW-1185">Reference proteome</keyword>
<evidence type="ECO:0000256" key="1">
    <source>
        <dbReference type="ARBA" id="ARBA00004196"/>
    </source>
</evidence>
<dbReference type="EMBL" id="CP009922">
    <property type="protein sequence ID" value="AKG46496.1"/>
    <property type="molecule type" value="Genomic_DNA"/>
</dbReference>
<evidence type="ECO:0000256" key="2">
    <source>
        <dbReference type="ARBA" id="ARBA00008520"/>
    </source>
</evidence>
<organism evidence="6 7">
    <name type="scientific">Streptomyces xiamenensis</name>
    <dbReference type="NCBI Taxonomy" id="408015"/>
    <lineage>
        <taxon>Bacteria</taxon>
        <taxon>Bacillati</taxon>
        <taxon>Actinomycetota</taxon>
        <taxon>Actinomycetes</taxon>
        <taxon>Kitasatosporales</taxon>
        <taxon>Streptomycetaceae</taxon>
        <taxon>Streptomyces</taxon>
    </lineage>
</organism>
<evidence type="ECO:0000256" key="5">
    <source>
        <dbReference type="SAM" id="SignalP"/>
    </source>
</evidence>
<dbReference type="KEGG" id="sxi:SXIM_51120"/>